<sequence length="153" mass="17429">MSHSFLLSFFGLLLIAVNAGKTAPASVAAEEQICGKWQNQEKNLIVQVFKEDSQFKAKIVWFNNGAGDKAMESWTDKHNPDPALRNRKLLGMNVLEKLVYKPETNSWEDGMIYDAQAGKHWNSSAYINNEGALKVKGYWHFKFIGRTMTFNRI</sequence>
<feature type="signal peptide" evidence="1">
    <location>
        <begin position="1"/>
        <end position="19"/>
    </location>
</feature>
<feature type="domain" description="DUF2147" evidence="2">
    <location>
        <begin position="35"/>
        <end position="152"/>
    </location>
</feature>
<dbReference type="Gene3D" id="2.40.128.520">
    <property type="match status" value="1"/>
</dbReference>
<evidence type="ECO:0000313" key="3">
    <source>
        <dbReference type="EMBL" id="TFF35373.1"/>
    </source>
</evidence>
<dbReference type="EMBL" id="SOZE01000022">
    <property type="protein sequence ID" value="TFF35373.1"/>
    <property type="molecule type" value="Genomic_DNA"/>
</dbReference>
<dbReference type="PANTHER" id="PTHR36919:SF2">
    <property type="entry name" value="BLL6627 PROTEIN"/>
    <property type="match status" value="1"/>
</dbReference>
<reference evidence="3 4" key="1">
    <citation type="journal article" date="2017" name="Int. J. Syst. Evol. Microbiol.">
        <title>Mucilaginibacterpsychrotolerans sp. nov., isolated from peatlands.</title>
        <authorList>
            <person name="Deng Y."/>
            <person name="Shen L."/>
            <person name="Xu B."/>
            <person name="Liu Y."/>
            <person name="Gu Z."/>
            <person name="Liu H."/>
            <person name="Zhou Y."/>
        </authorList>
    </citation>
    <scope>NUCLEOTIDE SEQUENCE [LARGE SCALE GENOMIC DNA]</scope>
    <source>
        <strain evidence="3 4">NH7-4</strain>
    </source>
</reference>
<evidence type="ECO:0000256" key="1">
    <source>
        <dbReference type="SAM" id="SignalP"/>
    </source>
</evidence>
<keyword evidence="4" id="KW-1185">Reference proteome</keyword>
<dbReference type="Pfam" id="PF09917">
    <property type="entry name" value="DUF2147"/>
    <property type="match status" value="1"/>
</dbReference>
<proteinExistence type="predicted"/>
<dbReference type="OrthoDB" id="9814399at2"/>
<evidence type="ECO:0000313" key="4">
    <source>
        <dbReference type="Proteomes" id="UP000297540"/>
    </source>
</evidence>
<feature type="chain" id="PRO_5021366102" evidence="1">
    <location>
        <begin position="20"/>
        <end position="153"/>
    </location>
</feature>
<name>A0A4Y8S8G6_9SPHI</name>
<comment type="caution">
    <text evidence="3">The sequence shown here is derived from an EMBL/GenBank/DDBJ whole genome shotgun (WGS) entry which is preliminary data.</text>
</comment>
<evidence type="ECO:0000259" key="2">
    <source>
        <dbReference type="Pfam" id="PF09917"/>
    </source>
</evidence>
<keyword evidence="1" id="KW-0732">Signal</keyword>
<dbReference type="RefSeq" id="WP_133233558.1">
    <property type="nucleotide sequence ID" value="NZ_SOZE01000022.1"/>
</dbReference>
<accession>A0A4Y8S8G6</accession>
<dbReference type="PANTHER" id="PTHR36919">
    <property type="entry name" value="BLR1215 PROTEIN"/>
    <property type="match status" value="1"/>
</dbReference>
<dbReference type="Proteomes" id="UP000297540">
    <property type="component" value="Unassembled WGS sequence"/>
</dbReference>
<protein>
    <submittedName>
        <fullName evidence="3">DUF2147 domain-containing protein</fullName>
    </submittedName>
</protein>
<gene>
    <name evidence="3" type="ORF">E2R66_19140</name>
</gene>
<dbReference type="AlphaFoldDB" id="A0A4Y8S8G6"/>
<dbReference type="InterPro" id="IPR019223">
    <property type="entry name" value="DUF2147"/>
</dbReference>
<organism evidence="3 4">
    <name type="scientific">Mucilaginibacter psychrotolerans</name>
    <dbReference type="NCBI Taxonomy" id="1524096"/>
    <lineage>
        <taxon>Bacteria</taxon>
        <taxon>Pseudomonadati</taxon>
        <taxon>Bacteroidota</taxon>
        <taxon>Sphingobacteriia</taxon>
        <taxon>Sphingobacteriales</taxon>
        <taxon>Sphingobacteriaceae</taxon>
        <taxon>Mucilaginibacter</taxon>
    </lineage>
</organism>